<keyword evidence="3" id="KW-1185">Reference proteome</keyword>
<evidence type="ECO:0000313" key="2">
    <source>
        <dbReference type="EMBL" id="GMN60792.1"/>
    </source>
</evidence>
<dbReference type="EMBL" id="BTGU01000102">
    <property type="protein sequence ID" value="GMN60792.1"/>
    <property type="molecule type" value="Genomic_DNA"/>
</dbReference>
<gene>
    <name evidence="2" type="ORF">TIFTF001_029888</name>
</gene>
<evidence type="ECO:0000313" key="3">
    <source>
        <dbReference type="Proteomes" id="UP001187192"/>
    </source>
</evidence>
<proteinExistence type="predicted"/>
<feature type="region of interest" description="Disordered" evidence="1">
    <location>
        <begin position="1"/>
        <end position="46"/>
    </location>
</feature>
<protein>
    <submittedName>
        <fullName evidence="2">Uncharacterized protein</fullName>
    </submittedName>
</protein>
<sequence>MQKALKSVPRNPDPQRGRWFLSESRQEDDRRDQNEGQVPHHVQHQNRLRVRAALAVAVAVGISVTEDNPSPIGGGEEAAGVAGEREREGRGGGGGGAYGGAAEHGIGSSPTVDADIVQWLVFVHCWVGLEREREE</sequence>
<feature type="region of interest" description="Disordered" evidence="1">
    <location>
        <begin position="65"/>
        <end position="102"/>
    </location>
</feature>
<organism evidence="2 3">
    <name type="scientific">Ficus carica</name>
    <name type="common">Common fig</name>
    <dbReference type="NCBI Taxonomy" id="3494"/>
    <lineage>
        <taxon>Eukaryota</taxon>
        <taxon>Viridiplantae</taxon>
        <taxon>Streptophyta</taxon>
        <taxon>Embryophyta</taxon>
        <taxon>Tracheophyta</taxon>
        <taxon>Spermatophyta</taxon>
        <taxon>Magnoliopsida</taxon>
        <taxon>eudicotyledons</taxon>
        <taxon>Gunneridae</taxon>
        <taxon>Pentapetalae</taxon>
        <taxon>rosids</taxon>
        <taxon>fabids</taxon>
        <taxon>Rosales</taxon>
        <taxon>Moraceae</taxon>
        <taxon>Ficeae</taxon>
        <taxon>Ficus</taxon>
    </lineage>
</organism>
<name>A0AA88DS86_FICCA</name>
<accession>A0AA88DS86</accession>
<dbReference type="AlphaFoldDB" id="A0AA88DS86"/>
<reference evidence="2" key="1">
    <citation type="submission" date="2023-07" db="EMBL/GenBank/DDBJ databases">
        <title>draft genome sequence of fig (Ficus carica).</title>
        <authorList>
            <person name="Takahashi T."/>
            <person name="Nishimura K."/>
        </authorList>
    </citation>
    <scope>NUCLEOTIDE SEQUENCE</scope>
</reference>
<dbReference type="Proteomes" id="UP001187192">
    <property type="component" value="Unassembled WGS sequence"/>
</dbReference>
<evidence type="ECO:0000256" key="1">
    <source>
        <dbReference type="SAM" id="MobiDB-lite"/>
    </source>
</evidence>
<comment type="caution">
    <text evidence="2">The sequence shown here is derived from an EMBL/GenBank/DDBJ whole genome shotgun (WGS) entry which is preliminary data.</text>
</comment>
<feature type="compositionally biased region" description="Basic and acidic residues" evidence="1">
    <location>
        <begin position="24"/>
        <end position="34"/>
    </location>
</feature>